<organism evidence="4 5">
    <name type="scientific">Kosmotoga olearia (strain ATCC BAA-1733 / DSM 21960 / TBF 19.5.1)</name>
    <dbReference type="NCBI Taxonomy" id="521045"/>
    <lineage>
        <taxon>Bacteria</taxon>
        <taxon>Thermotogati</taxon>
        <taxon>Thermotogota</taxon>
        <taxon>Thermotogae</taxon>
        <taxon>Kosmotogales</taxon>
        <taxon>Kosmotogaceae</taxon>
        <taxon>Kosmotoga</taxon>
    </lineage>
</organism>
<dbReference type="PANTHER" id="PTHR43080:SF2">
    <property type="entry name" value="CBS DOMAIN-CONTAINING PROTEIN"/>
    <property type="match status" value="1"/>
</dbReference>
<reference evidence="4 5" key="2">
    <citation type="journal article" date="2011" name="J. Bacteriol.">
        <title>Genome Sequence of Kosmotoga olearia Strain TBF 19.5.1, a Thermophilic Bacterium with a Wide Growth Temperature Range, Isolated from the Troll B Oil Platform in the North Sea.</title>
        <authorList>
            <person name="Swithers K.S."/>
            <person name="Dipippo J.L."/>
            <person name="Bruce D.C."/>
            <person name="Detter C."/>
            <person name="Tapia R."/>
            <person name="Han S."/>
            <person name="Goodwin L.A."/>
            <person name="Han J."/>
            <person name="Woyke T."/>
            <person name="Pitluck S."/>
            <person name="Pennacchio L."/>
            <person name="Nolan M."/>
            <person name="Mikhailova N."/>
            <person name="Land M.L."/>
            <person name="Nesbo C.L."/>
            <person name="Gogarten J.P."/>
            <person name="Noll K.M."/>
        </authorList>
    </citation>
    <scope>NUCLEOTIDE SEQUENCE [LARGE SCALE GENOMIC DNA]</scope>
    <source>
        <strain evidence="5">ATCC BAA-1733 / DSM 21960 / TBF 19.5.1</strain>
    </source>
</reference>
<dbReference type="Proteomes" id="UP000002382">
    <property type="component" value="Chromosome"/>
</dbReference>
<reference evidence="4 5" key="1">
    <citation type="submission" date="2009-06" db="EMBL/GenBank/DDBJ databases">
        <title>Complete sequence of Thermotogales bacterium TBF 19.5.1.</title>
        <authorList>
            <consortium name="US DOE Joint Genome Institute"/>
            <person name="Lucas S."/>
            <person name="Copeland A."/>
            <person name="Lapidus A."/>
            <person name="Glavina del Rio T."/>
            <person name="Tice H."/>
            <person name="Bruce D."/>
            <person name="Goodwin L."/>
            <person name="Pitluck S."/>
            <person name="Chertkov O."/>
            <person name="Brettin T."/>
            <person name="Detter J.C."/>
            <person name="Han C."/>
            <person name="Schmutz J."/>
            <person name="Larimer F."/>
            <person name="Land M."/>
            <person name="Hauser L."/>
            <person name="Kyrpides N."/>
            <person name="Ovchinnikova G."/>
            <person name="Noll K."/>
        </authorList>
    </citation>
    <scope>NUCLEOTIDE SEQUENCE [LARGE SCALE GENOMIC DNA]</scope>
    <source>
        <strain evidence="5">ATCC BAA-1733 / DSM 21960 / TBF 19.5.1</strain>
    </source>
</reference>
<dbReference type="InterPro" id="IPR003594">
    <property type="entry name" value="HATPase_dom"/>
</dbReference>
<proteinExistence type="predicted"/>
<evidence type="ECO:0000256" key="1">
    <source>
        <dbReference type="ARBA" id="ARBA00023122"/>
    </source>
</evidence>
<dbReference type="SUPFAM" id="SSF54631">
    <property type="entry name" value="CBS-domain pair"/>
    <property type="match status" value="1"/>
</dbReference>
<dbReference type="Pfam" id="PF13581">
    <property type="entry name" value="HATPase_c_2"/>
    <property type="match status" value="1"/>
</dbReference>
<dbReference type="CDD" id="cd02205">
    <property type="entry name" value="CBS_pair_SF"/>
    <property type="match status" value="1"/>
</dbReference>
<dbReference type="InterPro" id="IPR046342">
    <property type="entry name" value="CBS_dom_sf"/>
</dbReference>
<accession>C5CHB6</accession>
<gene>
    <name evidence="4" type="ordered locus">Kole_0026</name>
</gene>
<dbReference type="InterPro" id="IPR000644">
    <property type="entry name" value="CBS_dom"/>
</dbReference>
<dbReference type="PANTHER" id="PTHR43080">
    <property type="entry name" value="CBS DOMAIN-CONTAINING PROTEIN CBSX3, MITOCHONDRIAL"/>
    <property type="match status" value="1"/>
</dbReference>
<evidence type="ECO:0000313" key="4">
    <source>
        <dbReference type="EMBL" id="ACR78755.1"/>
    </source>
</evidence>
<dbReference type="HOGENOM" id="CLU_926298_0_0_0"/>
<dbReference type="Pfam" id="PF00571">
    <property type="entry name" value="CBS"/>
    <property type="match status" value="2"/>
</dbReference>
<dbReference type="SUPFAM" id="SSF55874">
    <property type="entry name" value="ATPase domain of HSP90 chaperone/DNA topoisomerase II/histidine kinase"/>
    <property type="match status" value="1"/>
</dbReference>
<dbReference type="SMART" id="SM00116">
    <property type="entry name" value="CBS"/>
    <property type="match status" value="2"/>
</dbReference>
<dbReference type="PROSITE" id="PS51371">
    <property type="entry name" value="CBS"/>
    <property type="match status" value="2"/>
</dbReference>
<dbReference type="AlphaFoldDB" id="C5CHB6"/>
<dbReference type="EMBL" id="CP001634">
    <property type="protein sequence ID" value="ACR78755.1"/>
    <property type="molecule type" value="Genomic_DNA"/>
</dbReference>
<name>C5CHB6_KOSOT</name>
<evidence type="ECO:0000256" key="2">
    <source>
        <dbReference type="PROSITE-ProRule" id="PRU00703"/>
    </source>
</evidence>
<sequence length="318" mass="36564">MSDEGVDKLIEKLRKFFSHIKAGEIMTKNIITMTPERTLWQAKELMKLRKISGIPIVNRDNKLLGIVSIEDIIVALEKDHIRDKIGEHMTKDVIVLKPDEELESILQKFDRYRYGRFPVVDESGKLVGLVTKKDIISAILERFRIIYVHDERRSRVLENTNKWFERSLITGDYVEKKKADFFFAINYTDVDLAGMGAARLKRFLMGKIKDENLVRKVSIATYEAEVNVVIHSGSDGFIYCWIDDDAIRVRVEDHGKGIENIEMAMKEGYSTATDHVRELGFGAGMGLPNMKRYSDKMVVMSEVGKGVVVEMIFYMNKK</sequence>
<dbReference type="STRING" id="521045.Kole_0026"/>
<dbReference type="Gene3D" id="3.30.565.10">
    <property type="entry name" value="Histidine kinase-like ATPase, C-terminal domain"/>
    <property type="match status" value="1"/>
</dbReference>
<feature type="domain" description="CBS" evidence="3">
    <location>
        <begin position="26"/>
        <end position="84"/>
    </location>
</feature>
<keyword evidence="1 2" id="KW-0129">CBS domain</keyword>
<dbReference type="RefSeq" id="WP_012744543.1">
    <property type="nucleotide sequence ID" value="NC_012785.1"/>
</dbReference>
<feature type="domain" description="CBS" evidence="3">
    <location>
        <begin position="89"/>
        <end position="151"/>
    </location>
</feature>
<dbReference type="eggNOG" id="COG2524">
    <property type="taxonomic scope" value="Bacteria"/>
</dbReference>
<dbReference type="KEGG" id="kol:Kole_0026"/>
<dbReference type="eggNOG" id="COG2172">
    <property type="taxonomic scope" value="Bacteria"/>
</dbReference>
<keyword evidence="5" id="KW-1185">Reference proteome</keyword>
<evidence type="ECO:0000259" key="3">
    <source>
        <dbReference type="PROSITE" id="PS51371"/>
    </source>
</evidence>
<dbReference type="InterPro" id="IPR051257">
    <property type="entry name" value="Diverse_CBS-Domain"/>
</dbReference>
<dbReference type="InterPro" id="IPR036890">
    <property type="entry name" value="HATPase_C_sf"/>
</dbReference>
<evidence type="ECO:0000313" key="5">
    <source>
        <dbReference type="Proteomes" id="UP000002382"/>
    </source>
</evidence>
<dbReference type="Gene3D" id="3.10.580.10">
    <property type="entry name" value="CBS-domain"/>
    <property type="match status" value="2"/>
</dbReference>
<protein>
    <submittedName>
        <fullName evidence="4">Signal transduction protein with CBS domains</fullName>
    </submittedName>
</protein>